<accession>U9TIY5</accession>
<protein>
    <submittedName>
        <fullName evidence="2">Uncharacterized protein</fullName>
    </submittedName>
</protein>
<reference evidence="2" key="1">
    <citation type="submission" date="2013-07" db="EMBL/GenBank/DDBJ databases">
        <title>The genome of an arbuscular mycorrhizal fungus provides insights into the evolution of the oldest plant symbiosis.</title>
        <authorList>
            <consortium name="DOE Joint Genome Institute"/>
            <person name="Tisserant E."/>
            <person name="Malbreil M."/>
            <person name="Kuo A."/>
            <person name="Kohler A."/>
            <person name="Symeonidi A."/>
            <person name="Balestrini R."/>
            <person name="Charron P."/>
            <person name="Duensing N."/>
            <person name="Frei-dit-Frey N."/>
            <person name="Gianinazzi-Pearson V."/>
            <person name="Gilbert B."/>
            <person name="Handa Y."/>
            <person name="Hijri M."/>
            <person name="Kaul R."/>
            <person name="Kawaguchi M."/>
            <person name="Krajinski F."/>
            <person name="Lammers P."/>
            <person name="Lapierre D."/>
            <person name="Masclaux F.G."/>
            <person name="Murat C."/>
            <person name="Morin E."/>
            <person name="Ndikumana S."/>
            <person name="Pagni M."/>
            <person name="Petitpierre D."/>
            <person name="Requena N."/>
            <person name="Rosikiewicz P."/>
            <person name="Riley R."/>
            <person name="Saito K."/>
            <person name="San Clemente H."/>
            <person name="Shapiro H."/>
            <person name="van Tuinen D."/>
            <person name="Becard G."/>
            <person name="Bonfante P."/>
            <person name="Paszkowski U."/>
            <person name="Shachar-Hill Y."/>
            <person name="Young J.P."/>
            <person name="Sanders I.R."/>
            <person name="Henrissat B."/>
            <person name="Rensing S.A."/>
            <person name="Grigoriev I.V."/>
            <person name="Corradi N."/>
            <person name="Roux C."/>
            <person name="Martin F."/>
        </authorList>
    </citation>
    <scope>NUCLEOTIDE SEQUENCE</scope>
    <source>
        <strain evidence="2">DAOM 197198</strain>
    </source>
</reference>
<evidence type="ECO:0000256" key="1">
    <source>
        <dbReference type="SAM" id="MobiDB-lite"/>
    </source>
</evidence>
<feature type="region of interest" description="Disordered" evidence="1">
    <location>
        <begin position="1"/>
        <end position="28"/>
    </location>
</feature>
<dbReference type="AlphaFoldDB" id="U9TIY5"/>
<evidence type="ECO:0000313" key="2">
    <source>
        <dbReference type="EMBL" id="ESA08065.1"/>
    </source>
</evidence>
<feature type="compositionally biased region" description="Polar residues" evidence="1">
    <location>
        <begin position="1"/>
        <end position="10"/>
    </location>
</feature>
<organism evidence="2">
    <name type="scientific">Rhizophagus irregularis (strain DAOM 181602 / DAOM 197198 / MUCL 43194)</name>
    <name type="common">Arbuscular mycorrhizal fungus</name>
    <name type="synonym">Glomus intraradices</name>
    <dbReference type="NCBI Taxonomy" id="747089"/>
    <lineage>
        <taxon>Eukaryota</taxon>
        <taxon>Fungi</taxon>
        <taxon>Fungi incertae sedis</taxon>
        <taxon>Mucoromycota</taxon>
        <taxon>Glomeromycotina</taxon>
        <taxon>Glomeromycetes</taxon>
        <taxon>Glomerales</taxon>
        <taxon>Glomeraceae</taxon>
        <taxon>Rhizophagus</taxon>
    </lineage>
</organism>
<gene>
    <name evidence="2" type="ORF">GLOINDRAFT_32146</name>
</gene>
<proteinExistence type="predicted"/>
<dbReference type="HOGENOM" id="CLU_2062696_0_0_1"/>
<sequence length="119" mass="14151">MTSDITNEINSPEYDKPHTPPHQIRSTSENQDLIKLMDRLKIKRDYKWDPVINNATNYIDELINNHYEIHWVHRFADKLSLFFEAPRNPLLDKNSEGWINCHLLTPLIDDCFLRFKCIG</sequence>
<name>U9TIY5_RHIID</name>
<dbReference type="EMBL" id="KI289618">
    <property type="protein sequence ID" value="ESA08065.1"/>
    <property type="molecule type" value="Genomic_DNA"/>
</dbReference>
<dbReference type="VEuPathDB" id="FungiDB:RhiirFUN_021209"/>